<dbReference type="GO" id="GO:0002758">
    <property type="term" value="P:innate immune response-activating signaling pathway"/>
    <property type="evidence" value="ECO:0007669"/>
    <property type="project" value="UniProtKB-ARBA"/>
</dbReference>
<protein>
    <recommendedName>
        <fullName evidence="9">Protein kinase domain-containing protein</fullName>
    </recommendedName>
</protein>
<keyword evidence="11" id="KW-1185">Reference proteome</keyword>
<feature type="region of interest" description="Disordered" evidence="8">
    <location>
        <begin position="968"/>
        <end position="987"/>
    </location>
</feature>
<evidence type="ECO:0000256" key="7">
    <source>
        <dbReference type="ARBA" id="ARBA00023054"/>
    </source>
</evidence>
<dbReference type="Gene3D" id="3.80.10.10">
    <property type="entry name" value="Ribonuclease Inhibitor"/>
    <property type="match status" value="1"/>
</dbReference>
<dbReference type="InterPro" id="IPR041118">
    <property type="entry name" value="Rx_N"/>
</dbReference>
<dbReference type="InterPro" id="IPR001245">
    <property type="entry name" value="Ser-Thr/Tyr_kinase_cat_dom"/>
</dbReference>
<dbReference type="Gene3D" id="3.40.50.300">
    <property type="entry name" value="P-loop containing nucleotide triphosphate hydrolases"/>
    <property type="match status" value="1"/>
</dbReference>
<dbReference type="InterPro" id="IPR058922">
    <property type="entry name" value="WHD_DRP"/>
</dbReference>
<dbReference type="SUPFAM" id="SSF56112">
    <property type="entry name" value="Protein kinase-like (PK-like)"/>
    <property type="match status" value="1"/>
</dbReference>
<dbReference type="InterPro" id="IPR055414">
    <property type="entry name" value="LRR_R13L4/SHOC2-like"/>
</dbReference>
<dbReference type="Gene3D" id="3.30.200.20">
    <property type="entry name" value="Phosphorylase Kinase, domain 1"/>
    <property type="match status" value="1"/>
</dbReference>
<dbReference type="GO" id="GO:0043531">
    <property type="term" value="F:ADP binding"/>
    <property type="evidence" value="ECO:0007669"/>
    <property type="project" value="InterPro"/>
</dbReference>
<evidence type="ECO:0000256" key="8">
    <source>
        <dbReference type="SAM" id="MobiDB-lite"/>
    </source>
</evidence>
<dbReference type="Gene3D" id="1.10.8.430">
    <property type="entry name" value="Helical domain of apoptotic protease-activating factors"/>
    <property type="match status" value="1"/>
</dbReference>
<dbReference type="GO" id="GO:0005524">
    <property type="term" value="F:ATP binding"/>
    <property type="evidence" value="ECO:0007669"/>
    <property type="project" value="InterPro"/>
</dbReference>
<dbReference type="Gene3D" id="1.10.510.10">
    <property type="entry name" value="Transferase(Phosphotransferase) domain 1"/>
    <property type="match status" value="2"/>
</dbReference>
<dbReference type="PRINTS" id="PR00364">
    <property type="entry name" value="DISEASERSIST"/>
</dbReference>
<evidence type="ECO:0000313" key="10">
    <source>
        <dbReference type="EMBL" id="KAK1660564.1"/>
    </source>
</evidence>
<keyword evidence="3" id="KW-0433">Leucine-rich repeat</keyword>
<name>A0AAD8WFM9_LOLMU</name>
<dbReference type="PANTHER" id="PTHR23155">
    <property type="entry name" value="DISEASE RESISTANCE PROTEIN RP"/>
    <property type="match status" value="1"/>
</dbReference>
<comment type="similarity">
    <text evidence="2">Belongs to the disease resistance NB-LRR family.</text>
</comment>
<reference evidence="10" key="1">
    <citation type="submission" date="2023-07" db="EMBL/GenBank/DDBJ databases">
        <title>A chromosome-level genome assembly of Lolium multiflorum.</title>
        <authorList>
            <person name="Chen Y."/>
            <person name="Copetti D."/>
            <person name="Kolliker R."/>
            <person name="Studer B."/>
        </authorList>
    </citation>
    <scope>NUCLEOTIDE SEQUENCE</scope>
    <source>
        <strain evidence="10">02402/16</strain>
        <tissue evidence="10">Leaf</tissue>
    </source>
</reference>
<dbReference type="GO" id="GO:0042742">
    <property type="term" value="P:defense response to bacterium"/>
    <property type="evidence" value="ECO:0007669"/>
    <property type="project" value="UniProtKB-ARBA"/>
</dbReference>
<dbReference type="PANTHER" id="PTHR23155:SF1087">
    <property type="entry name" value="OS11G0462900 PROTEIN"/>
    <property type="match status" value="1"/>
</dbReference>
<evidence type="ECO:0000259" key="9">
    <source>
        <dbReference type="PROSITE" id="PS50011"/>
    </source>
</evidence>
<accession>A0AAD8WFM9</accession>
<dbReference type="SMART" id="SM00220">
    <property type="entry name" value="S_TKc"/>
    <property type="match status" value="1"/>
</dbReference>
<sequence length="1330" mass="151419">MEHKNVKEEGEVIVEEESPEVHRNIVLSDLNPPTRDVPIQGRGEVREIGPPFSALLGAMRPLLAKLNMLLLRDAAQELSSEWVKDGMCLLKHDVEKISSYLDDLSEVEDLPATANCWMNEARDMSYDMEDYMDNLLFLWPNPSVANNIKSTRSLRKLSSDVKTPNTMVNIAAALSEFRMYVQEAIARHQRYDLHSCSTLRRRFVPLGPMLLPTPYEETADIVIDSRMSDFINSLANDGDQQLKVLSVLGSACLGKTTLARVLYNRFGKQYHCRAFIRVSKKMDIKRTFHDILSQLQRHNLAQDSEEIDFIDNIKKYLQNKRYLIILDDVWAASVWDIISHAFPNGSHGSRIITTTQIEEVALACCCYQAEHVFEMKPLDDDHSRKLFFNRLFGSESYCPEQFKEVSNEIIEMCGGLPLAIISIASLLASQPFVSVDLLTYIHHSLCFLSQNSTSERTRQVLNVSFSYLPHYLKTCLLYLSMYQEGYKFCKDDLVKQWVVEGFIDTTRGPDIKKIAESYLDELICRRFIQPIHINYNNEVLSYAVHDTVHDLIAHKSEEKKFILAVDYSRKNVSLSHKVRRLSLLFGDARYARTPPNITMSQVRSLRYFGSFECLPCLTDFKLLRVLNLQLSSLHGNNDPVDLTGISELFQLRYLKIACHVCIKLPNHGLQLLETLDIMDARVTSVPWDIHLPHLLHLSLPIEGNLLDWSVSKGSLGKLNFLEDLSLGPSTPSYVVERSMEAIGSLIEGHASLKTIQVVAHGSGIRGTSKVTILWDCMQPPPLLQKFECSLHSCIVFYRIPKWFTEHGNLCILKISVRELTINCVDILRGLPALTALSLYVQRAPIQRIIFDKAGFSVLKYFKLRFMTGVAWLAFEAFAMPNLWKLKLVFNAIPPMDQHLLYYCNQGTFKRHQRGTAVIGIEHMPGLKEITVEFGGAAANVEYASRTFVSNHQSNPRINMQMVGYNSYGDESKKQKKQPASEILEEPDEYDNALERAADKRSQESSSCLHVFTMEELVSATSNFSKANFLHGNRDSNRLGVYKGSFGGNFRPGLGPQEVAVIRYPNHSNRNDCRCLSELEYLRTVHHPHLAKLVGFCIKGNCMLLVYEYTASISLNKFLIGKDSYDYILSIPLLPRLEIAVGAAKGLAFLHEADKPLVHGHFRASCVLIYPNYLAKLLGFRLVRESRRRYEKAMMKDVYNFGVVLLALLAGRPPIDTRYLSRKRYLLKWSRPYLRREDKLYRIMDPGLKGQYSARAAWGAATIAHRCLNRVPKERPCMRDVVDALEPLLVLKDGYPPRTLASGMEQQSKTTKWSHVFVKRAKAVSTIACLR</sequence>
<proteinExistence type="inferred from homology"/>
<dbReference type="Gene3D" id="1.20.5.4130">
    <property type="match status" value="1"/>
</dbReference>
<keyword evidence="7" id="KW-0175">Coiled coil</keyword>
<dbReference type="GO" id="GO:0004674">
    <property type="term" value="F:protein serine/threonine kinase activity"/>
    <property type="evidence" value="ECO:0007669"/>
    <property type="project" value="UniProtKB-EC"/>
</dbReference>
<dbReference type="InterPro" id="IPR002182">
    <property type="entry name" value="NB-ARC"/>
</dbReference>
<dbReference type="Pfam" id="PF18052">
    <property type="entry name" value="Rx_N"/>
    <property type="match status" value="1"/>
</dbReference>
<dbReference type="Pfam" id="PF23598">
    <property type="entry name" value="LRR_14"/>
    <property type="match status" value="2"/>
</dbReference>
<dbReference type="PROSITE" id="PS50011">
    <property type="entry name" value="PROTEIN_KINASE_DOM"/>
    <property type="match status" value="1"/>
</dbReference>
<evidence type="ECO:0000256" key="6">
    <source>
        <dbReference type="ARBA" id="ARBA00022821"/>
    </source>
</evidence>
<dbReference type="FunFam" id="1.10.10.10:FF:000322">
    <property type="entry name" value="Probable disease resistance protein At1g63360"/>
    <property type="match status" value="1"/>
</dbReference>
<dbReference type="Pfam" id="PF00931">
    <property type="entry name" value="NB-ARC"/>
    <property type="match status" value="1"/>
</dbReference>
<dbReference type="SUPFAM" id="SSF52540">
    <property type="entry name" value="P-loop containing nucleoside triphosphate hydrolases"/>
    <property type="match status" value="1"/>
</dbReference>
<feature type="domain" description="Protein kinase" evidence="9">
    <location>
        <begin position="1034"/>
        <end position="1288"/>
    </location>
</feature>
<evidence type="ECO:0000313" key="11">
    <source>
        <dbReference type="Proteomes" id="UP001231189"/>
    </source>
</evidence>
<dbReference type="EMBL" id="JAUUTY010000003">
    <property type="protein sequence ID" value="KAK1660564.1"/>
    <property type="molecule type" value="Genomic_DNA"/>
</dbReference>
<dbReference type="Pfam" id="PF23559">
    <property type="entry name" value="WHD_DRP"/>
    <property type="match status" value="1"/>
</dbReference>
<keyword evidence="4" id="KW-0677">Repeat</keyword>
<evidence type="ECO:0000256" key="1">
    <source>
        <dbReference type="ARBA" id="ARBA00008171"/>
    </source>
</evidence>
<gene>
    <name evidence="10" type="ORF">QYE76_048723</name>
</gene>
<dbReference type="Proteomes" id="UP001231189">
    <property type="component" value="Unassembled WGS sequence"/>
</dbReference>
<evidence type="ECO:0000256" key="4">
    <source>
        <dbReference type="ARBA" id="ARBA00022737"/>
    </source>
</evidence>
<evidence type="ECO:0000256" key="3">
    <source>
        <dbReference type="ARBA" id="ARBA00022614"/>
    </source>
</evidence>
<comment type="caution">
    <text evidence="10">The sequence shown here is derived from an EMBL/GenBank/DDBJ whole genome shotgun (WGS) entry which is preliminary data.</text>
</comment>
<keyword evidence="5" id="KW-0547">Nucleotide-binding</keyword>
<dbReference type="InterPro" id="IPR032675">
    <property type="entry name" value="LRR_dom_sf"/>
</dbReference>
<dbReference type="GO" id="GO:0009626">
    <property type="term" value="P:plant-type hypersensitive response"/>
    <property type="evidence" value="ECO:0007669"/>
    <property type="project" value="UniProtKB-ARBA"/>
</dbReference>
<dbReference type="InterPro" id="IPR011009">
    <property type="entry name" value="Kinase-like_dom_sf"/>
</dbReference>
<dbReference type="InterPro" id="IPR036388">
    <property type="entry name" value="WH-like_DNA-bd_sf"/>
</dbReference>
<dbReference type="InterPro" id="IPR027417">
    <property type="entry name" value="P-loop_NTPase"/>
</dbReference>
<dbReference type="Gene3D" id="1.10.10.10">
    <property type="entry name" value="Winged helix-like DNA-binding domain superfamily/Winged helix DNA-binding domain"/>
    <property type="match status" value="1"/>
</dbReference>
<comment type="similarity">
    <text evidence="1">Belongs to the protein kinase superfamily. TKL Ser/Thr protein kinase family. ROCO subfamily.</text>
</comment>
<evidence type="ECO:0000256" key="2">
    <source>
        <dbReference type="ARBA" id="ARBA00008894"/>
    </source>
</evidence>
<dbReference type="InterPro" id="IPR044974">
    <property type="entry name" value="Disease_R_plants"/>
</dbReference>
<dbReference type="InterPro" id="IPR042197">
    <property type="entry name" value="Apaf_helical"/>
</dbReference>
<evidence type="ECO:0000256" key="5">
    <source>
        <dbReference type="ARBA" id="ARBA00022741"/>
    </source>
</evidence>
<keyword evidence="6" id="KW-0611">Plant defense</keyword>
<organism evidence="10 11">
    <name type="scientific">Lolium multiflorum</name>
    <name type="common">Italian ryegrass</name>
    <name type="synonym">Lolium perenne subsp. multiflorum</name>
    <dbReference type="NCBI Taxonomy" id="4521"/>
    <lineage>
        <taxon>Eukaryota</taxon>
        <taxon>Viridiplantae</taxon>
        <taxon>Streptophyta</taxon>
        <taxon>Embryophyta</taxon>
        <taxon>Tracheophyta</taxon>
        <taxon>Spermatophyta</taxon>
        <taxon>Magnoliopsida</taxon>
        <taxon>Liliopsida</taxon>
        <taxon>Poales</taxon>
        <taxon>Poaceae</taxon>
        <taxon>BOP clade</taxon>
        <taxon>Pooideae</taxon>
        <taxon>Poodae</taxon>
        <taxon>Poeae</taxon>
        <taxon>Poeae Chloroplast Group 2 (Poeae type)</taxon>
        <taxon>Loliodinae</taxon>
        <taxon>Loliinae</taxon>
        <taxon>Lolium</taxon>
    </lineage>
</organism>
<dbReference type="Pfam" id="PF07714">
    <property type="entry name" value="PK_Tyr_Ser-Thr"/>
    <property type="match status" value="1"/>
</dbReference>
<dbReference type="SUPFAM" id="SSF52058">
    <property type="entry name" value="L domain-like"/>
    <property type="match status" value="1"/>
</dbReference>
<dbReference type="InterPro" id="IPR000719">
    <property type="entry name" value="Prot_kinase_dom"/>
</dbReference>